<name>A0ABY2RBV1_9FLAO</name>
<gene>
    <name evidence="5" type="ORF">EK417_01505</name>
</gene>
<feature type="domain" description="GEVED" evidence="4">
    <location>
        <begin position="87"/>
        <end position="163"/>
    </location>
</feature>
<feature type="chain" id="PRO_5046996779" evidence="2">
    <location>
        <begin position="21"/>
        <end position="253"/>
    </location>
</feature>
<keyword evidence="1 2" id="KW-0732">Signal</keyword>
<dbReference type="Proteomes" id="UP000306038">
    <property type="component" value="Unassembled WGS sequence"/>
</dbReference>
<evidence type="ECO:0000313" key="6">
    <source>
        <dbReference type="Proteomes" id="UP000306038"/>
    </source>
</evidence>
<evidence type="ECO:0000259" key="4">
    <source>
        <dbReference type="Pfam" id="PF20009"/>
    </source>
</evidence>
<evidence type="ECO:0000313" key="5">
    <source>
        <dbReference type="EMBL" id="THV63080.1"/>
    </source>
</evidence>
<dbReference type="InterPro" id="IPR045474">
    <property type="entry name" value="GEVED"/>
</dbReference>
<protein>
    <submittedName>
        <fullName evidence="5">T9SS type A sorting domain-containing protein</fullName>
    </submittedName>
</protein>
<reference evidence="5 6" key="1">
    <citation type="submission" date="2019-01" db="EMBL/GenBank/DDBJ databases">
        <authorList>
            <person name="B I."/>
            <person name="Ch S."/>
            <person name="Ch V.R."/>
        </authorList>
    </citation>
    <scope>NUCLEOTIDE SEQUENCE [LARGE SCALE GENOMIC DNA]</scope>
    <source>
        <strain evidence="5 6">JC507</strain>
    </source>
</reference>
<keyword evidence="6" id="KW-1185">Reference proteome</keyword>
<feature type="signal peptide" evidence="2">
    <location>
        <begin position="1"/>
        <end position="20"/>
    </location>
</feature>
<evidence type="ECO:0000259" key="3">
    <source>
        <dbReference type="Pfam" id="PF18962"/>
    </source>
</evidence>
<feature type="domain" description="Secretion system C-terminal sorting" evidence="3">
    <location>
        <begin position="183"/>
        <end position="245"/>
    </location>
</feature>
<comment type="caution">
    <text evidence="5">The sequence shown here is derived from an EMBL/GenBank/DDBJ whole genome shotgun (WGS) entry which is preliminary data.</text>
</comment>
<proteinExistence type="predicted"/>
<accession>A0ABY2RBV1</accession>
<dbReference type="EMBL" id="SDLV01000003">
    <property type="protein sequence ID" value="THV63080.1"/>
    <property type="molecule type" value="Genomic_DNA"/>
</dbReference>
<dbReference type="InterPro" id="IPR026444">
    <property type="entry name" value="Secre_tail"/>
</dbReference>
<sequence>MKSFLISGLLLSYALLNAQAVCTANLGGGLEPSFVTFRINGTDLNHNTYDEPTVYYHEYPSNGNTTAQLTAGQSYDVFTFTSSEAVIGVWIDYNRNSIFEQNEFTLLVNSMNSQNTHTLSIPNNIPSGNIRMRVRSRAYGSSISAADACSSFGSGETRDYIMNVINNNLSVKETSRINNIQYYPNPTKNSVNIWSDQSITEYEIYSSLGGIVLKQSTIKDKNISIDLSSLCEGIYFVKLKFKEGFEVIKITKQ</sequence>
<dbReference type="RefSeq" id="WP_110366455.1">
    <property type="nucleotide sequence ID" value="NZ_SDLV01000003.1"/>
</dbReference>
<organism evidence="5 6">
    <name type="scientific">Chryseobacterium candidae</name>
    <dbReference type="NCBI Taxonomy" id="1978493"/>
    <lineage>
        <taxon>Bacteria</taxon>
        <taxon>Pseudomonadati</taxon>
        <taxon>Bacteroidota</taxon>
        <taxon>Flavobacteriia</taxon>
        <taxon>Flavobacteriales</taxon>
        <taxon>Weeksellaceae</taxon>
        <taxon>Chryseobacterium group</taxon>
        <taxon>Chryseobacterium</taxon>
    </lineage>
</organism>
<evidence type="ECO:0000256" key="2">
    <source>
        <dbReference type="SAM" id="SignalP"/>
    </source>
</evidence>
<dbReference type="Pfam" id="PF20009">
    <property type="entry name" value="GEVED"/>
    <property type="match status" value="1"/>
</dbReference>
<dbReference type="NCBIfam" id="TIGR04183">
    <property type="entry name" value="Por_Secre_tail"/>
    <property type="match status" value="1"/>
</dbReference>
<dbReference type="Pfam" id="PF18962">
    <property type="entry name" value="Por_Secre_tail"/>
    <property type="match status" value="1"/>
</dbReference>
<evidence type="ECO:0000256" key="1">
    <source>
        <dbReference type="ARBA" id="ARBA00022729"/>
    </source>
</evidence>